<dbReference type="InterPro" id="IPR003661">
    <property type="entry name" value="HisK_dim/P_dom"/>
</dbReference>
<evidence type="ECO:0000256" key="8">
    <source>
        <dbReference type="ARBA" id="ARBA00022692"/>
    </source>
</evidence>
<evidence type="ECO:0000256" key="11">
    <source>
        <dbReference type="ARBA" id="ARBA00022777"/>
    </source>
</evidence>
<dbReference type="RefSeq" id="WP_305908327.1">
    <property type="nucleotide sequence ID" value="NZ_CP157743.1"/>
</dbReference>
<feature type="domain" description="Response regulatory" evidence="16">
    <location>
        <begin position="130"/>
        <end position="249"/>
    </location>
</feature>
<dbReference type="SUPFAM" id="SSF47384">
    <property type="entry name" value="Homodimeric domain of signal transducing histidine kinase"/>
    <property type="match status" value="1"/>
</dbReference>
<evidence type="ECO:0000259" key="16">
    <source>
        <dbReference type="PROSITE" id="PS50110"/>
    </source>
</evidence>
<evidence type="ECO:0000256" key="2">
    <source>
        <dbReference type="ARBA" id="ARBA00004429"/>
    </source>
</evidence>
<evidence type="ECO:0000313" key="19">
    <source>
        <dbReference type="EMBL" id="XBS18936.1"/>
    </source>
</evidence>
<dbReference type="PROSITE" id="PS50109">
    <property type="entry name" value="HIS_KIN"/>
    <property type="match status" value="1"/>
</dbReference>
<dbReference type="PANTHER" id="PTHR43047:SF72">
    <property type="entry name" value="OSMOSENSING HISTIDINE PROTEIN KINASE SLN1"/>
    <property type="match status" value="1"/>
</dbReference>
<feature type="domain" description="PAC" evidence="18">
    <location>
        <begin position="718"/>
        <end position="770"/>
    </location>
</feature>
<keyword evidence="11" id="KW-0418">Kinase</keyword>
<evidence type="ECO:0000313" key="20">
    <source>
        <dbReference type="Proteomes" id="UP001225378"/>
    </source>
</evidence>
<dbReference type="Gene3D" id="2.10.70.100">
    <property type="match status" value="1"/>
</dbReference>
<dbReference type="SUPFAM" id="SSF52172">
    <property type="entry name" value="CheY-like"/>
    <property type="match status" value="3"/>
</dbReference>
<evidence type="ECO:0000256" key="13">
    <source>
        <dbReference type="ARBA" id="ARBA00023136"/>
    </source>
</evidence>
<dbReference type="GO" id="GO:0009927">
    <property type="term" value="F:histidine phosphotransfer kinase activity"/>
    <property type="evidence" value="ECO:0007669"/>
    <property type="project" value="TreeGrafter"/>
</dbReference>
<evidence type="ECO:0000256" key="3">
    <source>
        <dbReference type="ARBA" id="ARBA00012438"/>
    </source>
</evidence>
<evidence type="ECO:0000256" key="7">
    <source>
        <dbReference type="ARBA" id="ARBA00022679"/>
    </source>
</evidence>
<gene>
    <name evidence="19" type="ORF">Q9L42_011160</name>
</gene>
<dbReference type="InterPro" id="IPR013655">
    <property type="entry name" value="PAS_fold_3"/>
</dbReference>
<dbReference type="InterPro" id="IPR036890">
    <property type="entry name" value="HATPase_C_sf"/>
</dbReference>
<proteinExistence type="predicted"/>
<name>A0AAU7NQJ5_9GAMM</name>
<dbReference type="InterPro" id="IPR000700">
    <property type="entry name" value="PAS-assoc_C"/>
</dbReference>
<feature type="domain" description="PAC" evidence="18">
    <location>
        <begin position="465"/>
        <end position="517"/>
    </location>
</feature>
<dbReference type="SMART" id="SM00388">
    <property type="entry name" value="HisKA"/>
    <property type="match status" value="1"/>
</dbReference>
<keyword evidence="5" id="KW-0997">Cell inner membrane</keyword>
<feature type="domain" description="PAS" evidence="17">
    <location>
        <begin position="643"/>
        <end position="715"/>
    </location>
</feature>
<feature type="domain" description="PAS" evidence="17">
    <location>
        <begin position="407"/>
        <end position="438"/>
    </location>
</feature>
<dbReference type="KEGG" id="mech:Q9L42_011160"/>
<dbReference type="CDD" id="cd00130">
    <property type="entry name" value="PAS"/>
    <property type="match status" value="3"/>
</dbReference>
<dbReference type="InterPro" id="IPR036097">
    <property type="entry name" value="HisK_dim/P_sf"/>
</dbReference>
<dbReference type="FunFam" id="2.10.70.100:FF:000001">
    <property type="entry name" value="Sensory transduction histidine kinase"/>
    <property type="match status" value="1"/>
</dbReference>
<dbReference type="SUPFAM" id="SSF55874">
    <property type="entry name" value="ATPase domain of HSP90 chaperone/DNA topoisomerase II/histidine kinase"/>
    <property type="match status" value="1"/>
</dbReference>
<dbReference type="PROSITE" id="PS50113">
    <property type="entry name" value="PAC"/>
    <property type="match status" value="3"/>
</dbReference>
<dbReference type="Pfam" id="PF00512">
    <property type="entry name" value="HisKA"/>
    <property type="match status" value="1"/>
</dbReference>
<dbReference type="SMART" id="SM00091">
    <property type="entry name" value="PAS"/>
    <property type="match status" value="3"/>
</dbReference>
<dbReference type="GO" id="GO:0000166">
    <property type="term" value="F:nucleotide binding"/>
    <property type="evidence" value="ECO:0007669"/>
    <property type="project" value="UniProtKB-KW"/>
</dbReference>
<dbReference type="InterPro" id="IPR011006">
    <property type="entry name" value="CheY-like_superfamily"/>
</dbReference>
<dbReference type="EMBL" id="CP157743">
    <property type="protein sequence ID" value="XBS18936.1"/>
    <property type="molecule type" value="Genomic_DNA"/>
</dbReference>
<dbReference type="InterPro" id="IPR005467">
    <property type="entry name" value="His_kinase_dom"/>
</dbReference>
<keyword evidence="20" id="KW-1185">Reference proteome</keyword>
<accession>A0AAU7NQJ5</accession>
<feature type="domain" description="PAS" evidence="17">
    <location>
        <begin position="514"/>
        <end position="587"/>
    </location>
</feature>
<dbReference type="SMART" id="SM00448">
    <property type="entry name" value="REC"/>
    <property type="match status" value="3"/>
</dbReference>
<dbReference type="InterPro" id="IPR036641">
    <property type="entry name" value="HPT_dom_sf"/>
</dbReference>
<evidence type="ECO:0000256" key="5">
    <source>
        <dbReference type="ARBA" id="ARBA00022519"/>
    </source>
</evidence>
<dbReference type="Gene3D" id="3.30.565.10">
    <property type="entry name" value="Histidine kinase-like ATPase, C-terminal domain"/>
    <property type="match status" value="1"/>
</dbReference>
<feature type="domain" description="Response regulatory" evidence="16">
    <location>
        <begin position="1031"/>
        <end position="1148"/>
    </location>
</feature>
<evidence type="ECO:0000256" key="4">
    <source>
        <dbReference type="ARBA" id="ARBA00022475"/>
    </source>
</evidence>
<feature type="modified residue" description="4-aspartylphosphate" evidence="14">
    <location>
        <position position="1081"/>
    </location>
</feature>
<keyword evidence="13" id="KW-0472">Membrane</keyword>
<dbReference type="SMART" id="SM00086">
    <property type="entry name" value="PAC"/>
    <property type="match status" value="3"/>
</dbReference>
<protein>
    <recommendedName>
        <fullName evidence="3">histidine kinase</fullName>
        <ecNumber evidence="3">2.7.13.3</ecNumber>
    </recommendedName>
</protein>
<evidence type="ECO:0000259" key="17">
    <source>
        <dbReference type="PROSITE" id="PS50112"/>
    </source>
</evidence>
<dbReference type="SMART" id="SM00387">
    <property type="entry name" value="HATPase_c"/>
    <property type="match status" value="1"/>
</dbReference>
<dbReference type="PROSITE" id="PS50112">
    <property type="entry name" value="PAS"/>
    <property type="match status" value="3"/>
</dbReference>
<dbReference type="NCBIfam" id="TIGR00229">
    <property type="entry name" value="sensory_box"/>
    <property type="match status" value="3"/>
</dbReference>
<evidence type="ECO:0000256" key="1">
    <source>
        <dbReference type="ARBA" id="ARBA00000085"/>
    </source>
</evidence>
<keyword evidence="8" id="KW-0812">Transmembrane</keyword>
<keyword evidence="10" id="KW-0547">Nucleotide-binding</keyword>
<dbReference type="SUPFAM" id="SSF47226">
    <property type="entry name" value="Histidine-containing phosphotransfer domain, HPT domain"/>
    <property type="match status" value="1"/>
</dbReference>
<dbReference type="CDD" id="cd00156">
    <property type="entry name" value="REC"/>
    <property type="match status" value="1"/>
</dbReference>
<dbReference type="PANTHER" id="PTHR43047">
    <property type="entry name" value="TWO-COMPONENT HISTIDINE PROTEIN KINASE"/>
    <property type="match status" value="1"/>
</dbReference>
<dbReference type="Gene3D" id="3.40.50.2300">
    <property type="match status" value="3"/>
</dbReference>
<evidence type="ECO:0000256" key="14">
    <source>
        <dbReference type="PROSITE-ProRule" id="PRU00169"/>
    </source>
</evidence>
<feature type="domain" description="PAC" evidence="18">
    <location>
        <begin position="588"/>
        <end position="642"/>
    </location>
</feature>
<dbReference type="Pfam" id="PF02518">
    <property type="entry name" value="HATPase_c"/>
    <property type="match status" value="1"/>
</dbReference>
<keyword evidence="9" id="KW-0677">Repeat</keyword>
<dbReference type="Pfam" id="PF00072">
    <property type="entry name" value="Response_reg"/>
    <property type="match status" value="2"/>
</dbReference>
<dbReference type="EC" id="2.7.13.3" evidence="3"/>
<dbReference type="InterPro" id="IPR001789">
    <property type="entry name" value="Sig_transdc_resp-reg_receiver"/>
</dbReference>
<evidence type="ECO:0000256" key="10">
    <source>
        <dbReference type="ARBA" id="ARBA00022741"/>
    </source>
</evidence>
<feature type="domain" description="Histidine kinase" evidence="15">
    <location>
        <begin position="788"/>
        <end position="1004"/>
    </location>
</feature>
<keyword evidence="6 14" id="KW-0597">Phosphoprotein</keyword>
<dbReference type="PRINTS" id="PR00344">
    <property type="entry name" value="BCTRLSENSOR"/>
</dbReference>
<dbReference type="Pfam" id="PF13426">
    <property type="entry name" value="PAS_9"/>
    <property type="match status" value="2"/>
</dbReference>
<dbReference type="FunFam" id="3.30.565.10:FF:000006">
    <property type="entry name" value="Sensor histidine kinase WalK"/>
    <property type="match status" value="1"/>
</dbReference>
<comment type="subcellular location">
    <subcellularLocation>
        <location evidence="2">Cell inner membrane</location>
        <topology evidence="2">Multi-pass membrane protein</topology>
    </subcellularLocation>
</comment>
<dbReference type="InterPro" id="IPR001610">
    <property type="entry name" value="PAC"/>
</dbReference>
<keyword evidence="4" id="KW-1003">Cell membrane</keyword>
<evidence type="ECO:0000256" key="12">
    <source>
        <dbReference type="ARBA" id="ARBA00022989"/>
    </source>
</evidence>
<dbReference type="GO" id="GO:0000155">
    <property type="term" value="F:phosphorelay sensor kinase activity"/>
    <property type="evidence" value="ECO:0007669"/>
    <property type="project" value="InterPro"/>
</dbReference>
<dbReference type="PROSITE" id="PS50110">
    <property type="entry name" value="RESPONSE_REGULATORY"/>
    <property type="match status" value="3"/>
</dbReference>
<dbReference type="InterPro" id="IPR003594">
    <property type="entry name" value="HATPase_dom"/>
</dbReference>
<reference evidence="19 20" key="1">
    <citation type="journal article" date="2024" name="Microbiology">
        <title>Methylomarinum rosea sp. nov., a novel halophilic methanotrophic bacterium from the hypersaline Lake Elton.</title>
        <authorList>
            <person name="Suleimanov R.Z."/>
            <person name="Oshkin I.Y."/>
            <person name="Danilova O.V."/>
            <person name="Suzina N.E."/>
            <person name="Dedysh S.N."/>
        </authorList>
    </citation>
    <scope>NUCLEOTIDE SEQUENCE [LARGE SCALE GENOMIC DNA]</scope>
    <source>
        <strain evidence="19 20">Ch1-1</strain>
    </source>
</reference>
<organism evidence="19 20">
    <name type="scientific">Methylomarinum roseum</name>
    <dbReference type="NCBI Taxonomy" id="3067653"/>
    <lineage>
        <taxon>Bacteria</taxon>
        <taxon>Pseudomonadati</taxon>
        <taxon>Pseudomonadota</taxon>
        <taxon>Gammaproteobacteria</taxon>
        <taxon>Methylococcales</taxon>
        <taxon>Methylococcaceae</taxon>
        <taxon>Methylomarinum</taxon>
    </lineage>
</organism>
<evidence type="ECO:0000259" key="18">
    <source>
        <dbReference type="PROSITE" id="PS50113"/>
    </source>
</evidence>
<dbReference type="SUPFAM" id="SSF55785">
    <property type="entry name" value="PYP-like sensor domain (PAS domain)"/>
    <property type="match status" value="3"/>
</dbReference>
<evidence type="ECO:0000259" key="15">
    <source>
        <dbReference type="PROSITE" id="PS50109"/>
    </source>
</evidence>
<keyword evidence="7" id="KW-0808">Transferase</keyword>
<dbReference type="Proteomes" id="UP001225378">
    <property type="component" value="Chromosome"/>
</dbReference>
<dbReference type="Gene3D" id="1.10.287.130">
    <property type="match status" value="1"/>
</dbReference>
<sequence length="1157" mass="130164">MQAQSPSLFDLRRQFHQQLPIRLAAMYEHFQRTDASLWLSEESAALHRGIHDLIGLAGTFGMQSLSYAARVTEAQVAEVVRAGIAPDETTRQTIDSSLNSLRQLALSRLDHDAETPYPPHLNARLDAAPLVHMLGNDPVQNETILRVLREAGFRTRCFKETTEFRTALKTSAAERPAAVIVDHNPEQQSKNAPTIAELDLDKECEIPIIVLSETDDLAARLAALRAGARHYLRKPVDALRLTEILEELSNRQPQQAYRVLLINDDPLQLEAHAAILRCAGMETRTSTQALRILEIMDEFAPEVVLLDVFMPEAHGSELAELLRERDHDAYFAILLTSADTDLARRVLANKPAHDGFLSVPAHPKQLIGEVTIQARRARQKNTLQQRYQASRYELEREHTTINQHAIVSIADRAGNITYVNDKFCQISGYSHDELLGQNHRIVKSGEHPPAFYQDLWQTILDGEIWQGEICNRRKDGRPYWVKTTITPFFDNQGRPYQYVSIRTDITDIKTAEQRLRLAQRALAASNSAISIVDARQADRPLIYVNPAFERITGYRQDEVLGKNCRLLQREDRDQPALVELRQALTEGRDAKVLLRNYRKNGDLFWNQLHIAPVFDESSQLTHFVGIAEDVSESLKATEALEKSEERLRRGQLYANIGTWEWDISSGQIYWSESIGPLFGLPKGDLSTRYDRFMDAIHPDDRQAVNDAINNCIENDTEYNIEHRVIWPDGTVRWLQEHGAVRRSSEGRPLQMLGVVQDIGDRKQAEQALIDARDAANRANQAKSDFLSSMSHELRTPLNAIIGFGQLMELDELLGETHRDDVREILNAGRHLLDLINDILDLAKLESGRLSLSLEPVMIGPLIEECLSLVQTLADKRQIRLRHKKLDAAVAQSDRTRLKQALLNLLSNAIKYNRDSGDVTIEVISLGEERLGIQVTDTGHGIAAERLPELFHPFNRLDAENSGVEGTGIGLTITHRIVAMMGGAVHVESEVGVGSRFLIELPQSAQPQPNYRSAPSSSLSSTAADVMPGENLVLYIEDNPSNLRLVNQILERRKHIHLLTAHTAELGIELARTRRPDLILLDINMPSMNGYQVIKVLQSELDLKTIPVVAITANAMPRDIARGKQAGFAEYLTKPLDIKQFHAVMNRFLNRNPVSPMS</sequence>
<dbReference type="CDD" id="cd00082">
    <property type="entry name" value="HisKA"/>
    <property type="match status" value="1"/>
</dbReference>
<comment type="catalytic activity">
    <reaction evidence="1">
        <text>ATP + protein L-histidine = ADP + protein N-phospho-L-histidine.</text>
        <dbReference type="EC" id="2.7.13.3"/>
    </reaction>
</comment>
<feature type="domain" description="Response regulatory" evidence="16">
    <location>
        <begin position="258"/>
        <end position="374"/>
    </location>
</feature>
<dbReference type="InterPro" id="IPR035965">
    <property type="entry name" value="PAS-like_dom_sf"/>
</dbReference>
<dbReference type="Gene3D" id="3.30.450.20">
    <property type="entry name" value="PAS domain"/>
    <property type="match status" value="3"/>
</dbReference>
<evidence type="ECO:0000256" key="6">
    <source>
        <dbReference type="ARBA" id="ARBA00022553"/>
    </source>
</evidence>
<dbReference type="InterPro" id="IPR000014">
    <property type="entry name" value="PAS"/>
</dbReference>
<evidence type="ECO:0000256" key="9">
    <source>
        <dbReference type="ARBA" id="ARBA00022737"/>
    </source>
</evidence>
<dbReference type="Pfam" id="PF08447">
    <property type="entry name" value="PAS_3"/>
    <property type="match status" value="1"/>
</dbReference>
<feature type="modified residue" description="4-aspartylphosphate" evidence="14">
    <location>
        <position position="182"/>
    </location>
</feature>
<keyword evidence="12" id="KW-1133">Transmembrane helix</keyword>
<dbReference type="GO" id="GO:0005886">
    <property type="term" value="C:plasma membrane"/>
    <property type="evidence" value="ECO:0007669"/>
    <property type="project" value="UniProtKB-SubCell"/>
</dbReference>
<dbReference type="InterPro" id="IPR004358">
    <property type="entry name" value="Sig_transdc_His_kin-like_C"/>
</dbReference>
<feature type="modified residue" description="4-aspartylphosphate" evidence="14">
    <location>
        <position position="307"/>
    </location>
</feature>
<dbReference type="AlphaFoldDB" id="A0AAU7NQJ5"/>